<feature type="transmembrane region" description="Helical" evidence="1">
    <location>
        <begin position="142"/>
        <end position="164"/>
    </location>
</feature>
<evidence type="ECO:0000313" key="2">
    <source>
        <dbReference type="EMBL" id="CAE1237956.1"/>
    </source>
</evidence>
<name>A0A812BP91_ACAPH</name>
<proteinExistence type="predicted"/>
<feature type="transmembrane region" description="Helical" evidence="1">
    <location>
        <begin position="171"/>
        <end position="192"/>
    </location>
</feature>
<reference evidence="2" key="1">
    <citation type="submission" date="2021-01" db="EMBL/GenBank/DDBJ databases">
        <authorList>
            <person name="Li R."/>
            <person name="Bekaert M."/>
        </authorList>
    </citation>
    <scope>NUCLEOTIDE SEQUENCE</scope>
    <source>
        <strain evidence="2">Farmed</strain>
    </source>
</reference>
<keyword evidence="1" id="KW-0812">Transmembrane</keyword>
<sequence>MSDRSAGLSVSLVVTFSCSFFYLSTYLSTYLSQHFFFPDEKKRSTIFSPSLFTFSTFLSFFSFRLLTSLRSSCHCIKHYSSASCSLYLAVYLSISSDFPKETKSLHLRIKSKSLFLHIYADLLRMARDTELFFSISLSFSPYLSFPFCPFTYISHLLTFFFIYCKFLLSSFSIFSSVFLSLSVLSFFLFFFFHVEL</sequence>
<evidence type="ECO:0000256" key="1">
    <source>
        <dbReference type="SAM" id="Phobius"/>
    </source>
</evidence>
<dbReference type="AlphaFoldDB" id="A0A812BP91"/>
<feature type="transmembrane region" description="Helical" evidence="1">
    <location>
        <begin position="7"/>
        <end position="26"/>
    </location>
</feature>
<dbReference type="EMBL" id="CAHIKZ030000774">
    <property type="protein sequence ID" value="CAE1237956.1"/>
    <property type="molecule type" value="Genomic_DNA"/>
</dbReference>
<accession>A0A812BP91</accession>
<feature type="transmembrane region" description="Helical" evidence="1">
    <location>
        <begin position="46"/>
        <end position="66"/>
    </location>
</feature>
<protein>
    <submittedName>
        <fullName evidence="2">Uncharacterized protein</fullName>
    </submittedName>
</protein>
<dbReference type="PROSITE" id="PS51257">
    <property type="entry name" value="PROKAR_LIPOPROTEIN"/>
    <property type="match status" value="1"/>
</dbReference>
<keyword evidence="3" id="KW-1185">Reference proteome</keyword>
<gene>
    <name evidence="2" type="ORF">SPHA_21022</name>
</gene>
<keyword evidence="1" id="KW-1133">Transmembrane helix</keyword>
<dbReference type="Proteomes" id="UP000597762">
    <property type="component" value="Unassembled WGS sequence"/>
</dbReference>
<organism evidence="2 3">
    <name type="scientific">Acanthosepion pharaonis</name>
    <name type="common">Pharaoh cuttlefish</name>
    <name type="synonym">Sepia pharaonis</name>
    <dbReference type="NCBI Taxonomy" id="158019"/>
    <lineage>
        <taxon>Eukaryota</taxon>
        <taxon>Metazoa</taxon>
        <taxon>Spiralia</taxon>
        <taxon>Lophotrochozoa</taxon>
        <taxon>Mollusca</taxon>
        <taxon>Cephalopoda</taxon>
        <taxon>Coleoidea</taxon>
        <taxon>Decapodiformes</taxon>
        <taxon>Sepiida</taxon>
        <taxon>Sepiina</taxon>
        <taxon>Sepiidae</taxon>
        <taxon>Acanthosepion</taxon>
    </lineage>
</organism>
<evidence type="ECO:0000313" key="3">
    <source>
        <dbReference type="Proteomes" id="UP000597762"/>
    </source>
</evidence>
<keyword evidence="1" id="KW-0472">Membrane</keyword>
<feature type="transmembrane region" description="Helical" evidence="1">
    <location>
        <begin position="78"/>
        <end position="94"/>
    </location>
</feature>
<comment type="caution">
    <text evidence="2">The sequence shown here is derived from an EMBL/GenBank/DDBJ whole genome shotgun (WGS) entry which is preliminary data.</text>
</comment>